<gene>
    <name evidence="1" type="ORF">ACFPOG_04375</name>
</gene>
<accession>A0ABW0K291</accession>
<dbReference type="SUPFAM" id="SSF47240">
    <property type="entry name" value="Ferritin-like"/>
    <property type="match status" value="1"/>
</dbReference>
<dbReference type="Proteomes" id="UP001596044">
    <property type="component" value="Unassembled WGS sequence"/>
</dbReference>
<comment type="caution">
    <text evidence="1">The sequence shown here is derived from an EMBL/GenBank/DDBJ whole genome shotgun (WGS) entry which is preliminary data.</text>
</comment>
<proteinExistence type="predicted"/>
<evidence type="ECO:0000313" key="2">
    <source>
        <dbReference type="Proteomes" id="UP001596044"/>
    </source>
</evidence>
<dbReference type="InterPro" id="IPR009078">
    <property type="entry name" value="Ferritin-like_SF"/>
</dbReference>
<keyword evidence="2" id="KW-1185">Reference proteome</keyword>
<name>A0ABW0K291_9BACL</name>
<dbReference type="Gene3D" id="1.20.5.420">
    <property type="entry name" value="Immunoglobulin FC, subunit C"/>
    <property type="match status" value="1"/>
</dbReference>
<sequence>MYYRIHDETFTPTPKPASYPLIDWNFRLNDMQSPYQALQESLHFIYEASANERNVEKFYQKLLELSPSEEDRSVITSIREDERKHLQTLREIYLAFTGNQVPGSATTTTVYKDPASYKEGLKSAIFNKWKTNQVAGHILAAMPTGYYQNLLAKIAVDNVTIVSKLNYLLANLAQS</sequence>
<evidence type="ECO:0008006" key="3">
    <source>
        <dbReference type="Google" id="ProtNLM"/>
    </source>
</evidence>
<dbReference type="CDD" id="cd00657">
    <property type="entry name" value="Ferritin_like"/>
    <property type="match status" value="1"/>
</dbReference>
<evidence type="ECO:0000313" key="1">
    <source>
        <dbReference type="EMBL" id="MFC5447480.1"/>
    </source>
</evidence>
<dbReference type="EMBL" id="JBHSMJ010000007">
    <property type="protein sequence ID" value="MFC5447480.1"/>
    <property type="molecule type" value="Genomic_DNA"/>
</dbReference>
<dbReference type="RefSeq" id="WP_270884267.1">
    <property type="nucleotide sequence ID" value="NZ_JAQFVF010000065.1"/>
</dbReference>
<reference evidence="2" key="1">
    <citation type="journal article" date="2019" name="Int. J. Syst. Evol. Microbiol.">
        <title>The Global Catalogue of Microorganisms (GCM) 10K type strain sequencing project: providing services to taxonomists for standard genome sequencing and annotation.</title>
        <authorList>
            <consortium name="The Broad Institute Genomics Platform"/>
            <consortium name="The Broad Institute Genome Sequencing Center for Infectious Disease"/>
            <person name="Wu L."/>
            <person name="Ma J."/>
        </authorList>
    </citation>
    <scope>NUCLEOTIDE SEQUENCE [LARGE SCALE GENOMIC DNA]</scope>
    <source>
        <strain evidence="2">KACC 11904</strain>
    </source>
</reference>
<organism evidence="1 2">
    <name type="scientific">Paenibacillus aestuarii</name>
    <dbReference type="NCBI Taxonomy" id="516965"/>
    <lineage>
        <taxon>Bacteria</taxon>
        <taxon>Bacillati</taxon>
        <taxon>Bacillota</taxon>
        <taxon>Bacilli</taxon>
        <taxon>Bacillales</taxon>
        <taxon>Paenibacillaceae</taxon>
        <taxon>Paenibacillus</taxon>
    </lineage>
</organism>
<protein>
    <recommendedName>
        <fullName evidence="3">Rubrerythrin diiron-binding domain-containing protein</fullName>
    </recommendedName>
</protein>